<evidence type="ECO:0008006" key="4">
    <source>
        <dbReference type="Google" id="ProtNLM"/>
    </source>
</evidence>
<sequence length="95" mass="9858">MPNTAIAISTQIQKIIMCRPWMSRLSSVTPTGMLISHAASAAPVGSNAAAASDPAAAYFTIFIGPNAPKCFVLPAPALEVPTLRAAHAVQRRANS</sequence>
<reference evidence="3" key="1">
    <citation type="submission" date="2020-01" db="EMBL/GenBank/DDBJ databases">
        <title>'Steroidobacter agaridevorans' sp. nov., agar-degrading bacteria isolated from rhizosphere soils.</title>
        <authorList>
            <person name="Ikenaga M."/>
            <person name="Kataoka M."/>
            <person name="Murouchi A."/>
            <person name="Katsuragi S."/>
            <person name="Sakai M."/>
        </authorList>
    </citation>
    <scope>NUCLEOTIDE SEQUENCE [LARGE SCALE GENOMIC DNA]</scope>
    <source>
        <strain evidence="3">YU21-B</strain>
    </source>
</reference>
<proteinExistence type="predicted"/>
<protein>
    <recommendedName>
        <fullName evidence="4">Secreted protein</fullName>
    </recommendedName>
</protein>
<organism evidence="2 3">
    <name type="scientific">Steroidobacter agaridevorans</name>
    <dbReference type="NCBI Taxonomy" id="2695856"/>
    <lineage>
        <taxon>Bacteria</taxon>
        <taxon>Pseudomonadati</taxon>
        <taxon>Pseudomonadota</taxon>
        <taxon>Gammaproteobacteria</taxon>
        <taxon>Steroidobacterales</taxon>
        <taxon>Steroidobacteraceae</taxon>
        <taxon>Steroidobacter</taxon>
    </lineage>
</organism>
<evidence type="ECO:0000313" key="3">
    <source>
        <dbReference type="Proteomes" id="UP000445000"/>
    </source>
</evidence>
<name>A0A829Y5F6_9GAMM</name>
<keyword evidence="3" id="KW-1185">Reference proteome</keyword>
<keyword evidence="1" id="KW-0732">Signal</keyword>
<dbReference type="EMBL" id="BLJN01000001">
    <property type="protein sequence ID" value="GFE78389.1"/>
    <property type="molecule type" value="Genomic_DNA"/>
</dbReference>
<evidence type="ECO:0000313" key="2">
    <source>
        <dbReference type="EMBL" id="GFE78389.1"/>
    </source>
</evidence>
<evidence type="ECO:0000256" key="1">
    <source>
        <dbReference type="SAM" id="SignalP"/>
    </source>
</evidence>
<feature type="chain" id="PRO_5032865977" description="Secreted protein" evidence="1">
    <location>
        <begin position="42"/>
        <end position="95"/>
    </location>
</feature>
<dbReference type="Proteomes" id="UP000445000">
    <property type="component" value="Unassembled WGS sequence"/>
</dbReference>
<feature type="signal peptide" evidence="1">
    <location>
        <begin position="1"/>
        <end position="41"/>
    </location>
</feature>
<accession>A0A829Y5F6</accession>
<dbReference type="AlphaFoldDB" id="A0A829Y5F6"/>
<gene>
    <name evidence="2" type="ORF">GCM10011487_03890</name>
</gene>
<comment type="caution">
    <text evidence="2">The sequence shown here is derived from an EMBL/GenBank/DDBJ whole genome shotgun (WGS) entry which is preliminary data.</text>
</comment>